<dbReference type="InterPro" id="IPR009003">
    <property type="entry name" value="Peptidase_S1_PA"/>
</dbReference>
<comment type="similarity">
    <text evidence="2">Belongs to the peptidase S1 family.</text>
</comment>
<evidence type="ECO:0000256" key="4">
    <source>
        <dbReference type="ARBA" id="ARBA00022670"/>
    </source>
</evidence>
<dbReference type="AlphaFoldDB" id="A0A7R8UKJ0"/>
<dbReference type="OMA" id="CTERHGG"/>
<evidence type="ECO:0000256" key="5">
    <source>
        <dbReference type="ARBA" id="ARBA00022801"/>
    </source>
</evidence>
<keyword evidence="4 9" id="KW-0645">Protease</keyword>
<keyword evidence="5 9" id="KW-0378">Hydrolase</keyword>
<keyword evidence="8" id="KW-1015">Disulfide bond</keyword>
<gene>
    <name evidence="12" type="ORF">HERILL_LOCUS5569</name>
</gene>
<evidence type="ECO:0000256" key="3">
    <source>
        <dbReference type="ARBA" id="ARBA00022525"/>
    </source>
</evidence>
<evidence type="ECO:0000256" key="7">
    <source>
        <dbReference type="ARBA" id="ARBA00023145"/>
    </source>
</evidence>
<dbReference type="InterPro" id="IPR033116">
    <property type="entry name" value="TRYPSIN_SER"/>
</dbReference>
<dbReference type="InterPro" id="IPR050430">
    <property type="entry name" value="Peptidase_S1"/>
</dbReference>
<reference evidence="12 13" key="1">
    <citation type="submission" date="2020-11" db="EMBL/GenBank/DDBJ databases">
        <authorList>
            <person name="Wallbank WR R."/>
            <person name="Pardo Diaz C."/>
            <person name="Kozak K."/>
            <person name="Martin S."/>
            <person name="Jiggins C."/>
            <person name="Moest M."/>
            <person name="Warren A I."/>
            <person name="Generalovic N T."/>
            <person name="Byers J.R.P. K."/>
            <person name="Montejo-Kovacevich G."/>
            <person name="Yen C E."/>
        </authorList>
    </citation>
    <scope>NUCLEOTIDE SEQUENCE [LARGE SCALE GENOMIC DNA]</scope>
</reference>
<dbReference type="InterPro" id="IPR001314">
    <property type="entry name" value="Peptidase_S1A"/>
</dbReference>
<evidence type="ECO:0000256" key="1">
    <source>
        <dbReference type="ARBA" id="ARBA00004613"/>
    </source>
</evidence>
<keyword evidence="13" id="KW-1185">Reference proteome</keyword>
<keyword evidence="6 9" id="KW-0720">Serine protease</keyword>
<dbReference type="OrthoDB" id="10051896at2759"/>
<proteinExistence type="inferred from homology"/>
<dbReference type="Gene3D" id="2.40.10.10">
    <property type="entry name" value="Trypsin-like serine proteases"/>
    <property type="match status" value="1"/>
</dbReference>
<dbReference type="CDD" id="cd00190">
    <property type="entry name" value="Tryp_SPc"/>
    <property type="match status" value="1"/>
</dbReference>
<dbReference type="PROSITE" id="PS00134">
    <property type="entry name" value="TRYPSIN_HIS"/>
    <property type="match status" value="1"/>
</dbReference>
<dbReference type="GO" id="GO:0016485">
    <property type="term" value="P:protein processing"/>
    <property type="evidence" value="ECO:0007669"/>
    <property type="project" value="UniProtKB-ARBA"/>
</dbReference>
<dbReference type="InterPro" id="IPR043504">
    <property type="entry name" value="Peptidase_S1_PA_chymotrypsin"/>
</dbReference>
<keyword evidence="10" id="KW-0732">Signal</keyword>
<feature type="chain" id="PRO_5031403308" description="Peptidase S1 domain-containing protein" evidence="10">
    <location>
        <begin position="17"/>
        <end position="252"/>
    </location>
</feature>
<evidence type="ECO:0000259" key="11">
    <source>
        <dbReference type="PROSITE" id="PS50240"/>
    </source>
</evidence>
<dbReference type="PANTHER" id="PTHR24276:SF98">
    <property type="entry name" value="FI18310P1-RELATED"/>
    <property type="match status" value="1"/>
</dbReference>
<dbReference type="InterPro" id="IPR018114">
    <property type="entry name" value="TRYPSIN_HIS"/>
</dbReference>
<dbReference type="GO" id="GO:0005576">
    <property type="term" value="C:extracellular region"/>
    <property type="evidence" value="ECO:0007669"/>
    <property type="project" value="UniProtKB-SubCell"/>
</dbReference>
<dbReference type="SMART" id="SM00020">
    <property type="entry name" value="Tryp_SPc"/>
    <property type="match status" value="1"/>
</dbReference>
<dbReference type="InterPro" id="IPR001254">
    <property type="entry name" value="Trypsin_dom"/>
</dbReference>
<dbReference type="GO" id="GO:0004252">
    <property type="term" value="F:serine-type endopeptidase activity"/>
    <property type="evidence" value="ECO:0007669"/>
    <property type="project" value="InterPro"/>
</dbReference>
<dbReference type="FunFam" id="2.40.10.10:FF:000047">
    <property type="entry name" value="Trypsin eta"/>
    <property type="match status" value="1"/>
</dbReference>
<dbReference type="PROSITE" id="PS00135">
    <property type="entry name" value="TRYPSIN_SER"/>
    <property type="match status" value="1"/>
</dbReference>
<keyword evidence="3" id="KW-0964">Secreted</keyword>
<evidence type="ECO:0000256" key="9">
    <source>
        <dbReference type="RuleBase" id="RU363034"/>
    </source>
</evidence>
<protein>
    <recommendedName>
        <fullName evidence="11">Peptidase S1 domain-containing protein</fullName>
    </recommendedName>
</protein>
<accession>A0A7R8UKJ0</accession>
<dbReference type="InParanoid" id="A0A7R8UKJ0"/>
<keyword evidence="7" id="KW-0865">Zymogen</keyword>
<dbReference type="EMBL" id="LR899010">
    <property type="protein sequence ID" value="CAD7082541.1"/>
    <property type="molecule type" value="Genomic_DNA"/>
</dbReference>
<dbReference type="SUPFAM" id="SSF50494">
    <property type="entry name" value="Trypsin-like serine proteases"/>
    <property type="match status" value="1"/>
</dbReference>
<dbReference type="Pfam" id="PF00089">
    <property type="entry name" value="Trypsin"/>
    <property type="match status" value="1"/>
</dbReference>
<evidence type="ECO:0000256" key="8">
    <source>
        <dbReference type="ARBA" id="ARBA00023157"/>
    </source>
</evidence>
<comment type="subcellular location">
    <subcellularLocation>
        <location evidence="1">Secreted</location>
    </subcellularLocation>
</comment>
<evidence type="ECO:0000313" key="13">
    <source>
        <dbReference type="Proteomes" id="UP000594454"/>
    </source>
</evidence>
<dbReference type="PROSITE" id="PS50240">
    <property type="entry name" value="TRYPSIN_DOM"/>
    <property type="match status" value="1"/>
</dbReference>
<evidence type="ECO:0000256" key="2">
    <source>
        <dbReference type="ARBA" id="ARBA00007664"/>
    </source>
</evidence>
<organism evidence="12 13">
    <name type="scientific">Hermetia illucens</name>
    <name type="common">Black soldier fly</name>
    <dbReference type="NCBI Taxonomy" id="343691"/>
    <lineage>
        <taxon>Eukaryota</taxon>
        <taxon>Metazoa</taxon>
        <taxon>Ecdysozoa</taxon>
        <taxon>Arthropoda</taxon>
        <taxon>Hexapoda</taxon>
        <taxon>Insecta</taxon>
        <taxon>Pterygota</taxon>
        <taxon>Neoptera</taxon>
        <taxon>Endopterygota</taxon>
        <taxon>Diptera</taxon>
        <taxon>Brachycera</taxon>
        <taxon>Stratiomyomorpha</taxon>
        <taxon>Stratiomyidae</taxon>
        <taxon>Hermetiinae</taxon>
        <taxon>Hermetia</taxon>
    </lineage>
</organism>
<dbReference type="PRINTS" id="PR00722">
    <property type="entry name" value="CHYMOTRYPSIN"/>
</dbReference>
<dbReference type="Proteomes" id="UP000594454">
    <property type="component" value="Chromosome 2"/>
</dbReference>
<evidence type="ECO:0000256" key="6">
    <source>
        <dbReference type="ARBA" id="ARBA00022825"/>
    </source>
</evidence>
<name>A0A7R8UKJ0_HERIL</name>
<sequence>MFRLTLLCALIASALCYPQERVVGGHDADQSEYPFIVSLRSATGSHSCGSSILSEYWILTAAHCVSSAKPSSISIQYGVTTIASKGPNVASVAEIIVHEGYNPSNSYINDIALVRLASPLPIGSEVNAVKLPPSYTEVSGRTFATLIGWGLDKTGGSIQTHLQQVDLVTFDNPECSSLHYNKIHASNICAGVPEGGKGQCSGDSGGPLLINGYQHGIVSWSVKPCTVAPYPGVYTKVSHYVDWLRTKTGLNL</sequence>
<dbReference type="FunCoup" id="A0A7R8UKJ0">
    <property type="interactions" value="1"/>
</dbReference>
<evidence type="ECO:0000256" key="10">
    <source>
        <dbReference type="SAM" id="SignalP"/>
    </source>
</evidence>
<evidence type="ECO:0000313" key="12">
    <source>
        <dbReference type="EMBL" id="CAD7082541.1"/>
    </source>
</evidence>
<feature type="signal peptide" evidence="10">
    <location>
        <begin position="1"/>
        <end position="16"/>
    </location>
</feature>
<feature type="domain" description="Peptidase S1" evidence="11">
    <location>
        <begin position="22"/>
        <end position="249"/>
    </location>
</feature>
<dbReference type="PANTHER" id="PTHR24276">
    <property type="entry name" value="POLYSERASE-RELATED"/>
    <property type="match status" value="1"/>
</dbReference>